<dbReference type="InterPro" id="IPR036864">
    <property type="entry name" value="Zn2-C6_fun-type_DNA-bd_sf"/>
</dbReference>
<dbReference type="GO" id="GO:0003677">
    <property type="term" value="F:DNA binding"/>
    <property type="evidence" value="ECO:0007669"/>
    <property type="project" value="InterPro"/>
</dbReference>
<comment type="caution">
    <text evidence="5">The sequence shown here is derived from an EMBL/GenBank/DDBJ whole genome shotgun (WGS) entry which is preliminary data.</text>
</comment>
<dbReference type="Proteomes" id="UP001222325">
    <property type="component" value="Unassembled WGS sequence"/>
</dbReference>
<evidence type="ECO:0000259" key="4">
    <source>
        <dbReference type="PROSITE" id="PS50048"/>
    </source>
</evidence>
<evidence type="ECO:0000313" key="5">
    <source>
        <dbReference type="EMBL" id="KAJ7093817.1"/>
    </source>
</evidence>
<dbReference type="PANTHER" id="PTHR31001">
    <property type="entry name" value="UNCHARACTERIZED TRANSCRIPTIONAL REGULATORY PROTEIN"/>
    <property type="match status" value="1"/>
</dbReference>
<dbReference type="PANTHER" id="PTHR31001:SF56">
    <property type="entry name" value="ZN(2)-C6 FUNGAL-TYPE DOMAIN-CONTAINING PROTEIN"/>
    <property type="match status" value="1"/>
</dbReference>
<keyword evidence="3" id="KW-0539">Nucleus</keyword>
<accession>A0AAD6XWS6</accession>
<dbReference type="EMBL" id="JARJCN010000015">
    <property type="protein sequence ID" value="KAJ7093817.1"/>
    <property type="molecule type" value="Genomic_DNA"/>
</dbReference>
<comment type="subcellular location">
    <subcellularLocation>
        <location evidence="1">Nucleus</location>
    </subcellularLocation>
</comment>
<protein>
    <recommendedName>
        <fullName evidence="4">Zn(2)-C6 fungal-type domain-containing protein</fullName>
    </recommendedName>
</protein>
<evidence type="ECO:0000256" key="3">
    <source>
        <dbReference type="ARBA" id="ARBA00023242"/>
    </source>
</evidence>
<dbReference type="InterPro" id="IPR001138">
    <property type="entry name" value="Zn2Cys6_DnaBD"/>
</dbReference>
<dbReference type="Pfam" id="PF04082">
    <property type="entry name" value="Fungal_trans"/>
    <property type="match status" value="1"/>
</dbReference>
<dbReference type="PROSITE" id="PS00463">
    <property type="entry name" value="ZN2_CY6_FUNGAL_1"/>
    <property type="match status" value="1"/>
</dbReference>
<sequence>MCPALNPAFSNLTHQEKADLNRIAGKAPCAECKRLKLKCDKKIPCASCVRRGCDGTCPTGTYLPTGRGKRTVPTEAARLRRTVAGMEARIKELETAVTGSWNYHLDHCPHLGISTPKASAVDQLVEKVGALSVTDSGDSQYFGPTAGTEALLSIEPSDPVLEQSPSAFVAATAAFSLGLDGAMQWKDDHALTQLLVRLPSKPRAWQLCEVYFENGCWSGTPIMRAEFVELLSRVYSSLGAPDPGACSLHEMAVLYGVFALGALVDLTLAPYNAESEYYFDLCRAALSVHSIFDSPSSATIQALVLVSIFHSDGGPRFSMNGAWSVICLASNLCRNMGLHTGRPLPGSTPQEIQRHRALFWETYSIETIQSLAVGRPAGSSLANISCPFPTDEQQICDTGSIRGGYYRRRWQYMKEIAAPVMEMYLRVHPPAYGVIVDLDQRIRKFMHATACTDLPTPDALDSPSVYFQRNMMHQRCTNMLLYIHIGAFIEAVSENPVDPYYTSKATSFLSAHRYASEVLRAAIQNSTRHAELFTRWWPFWRPLLHAAIVLGVVAAKCPSFRLAPQALLEHFVAVDLFERGAAMSSRARSALTVLRTLREKAITAYSQHAGDPEGSSRESASDAVLAVFAGHTRVVATNILTRARSQNHPQVYPAPPALEDYLRTSPAGSLDPVLLNYLAHPPGRPDLVRPAGTTEVMDRQDTLGDVDFAAIEPSSFLGVPLAGSSGEEEWPYLLPDPQWAEFLENL</sequence>
<feature type="domain" description="Zn(2)-C6 fungal-type" evidence="4">
    <location>
        <begin position="28"/>
        <end position="57"/>
    </location>
</feature>
<dbReference type="InterPro" id="IPR050613">
    <property type="entry name" value="Sec_Metabolite_Reg"/>
</dbReference>
<dbReference type="GO" id="GO:0006351">
    <property type="term" value="P:DNA-templated transcription"/>
    <property type="evidence" value="ECO:0007669"/>
    <property type="project" value="InterPro"/>
</dbReference>
<dbReference type="PROSITE" id="PS50048">
    <property type="entry name" value="ZN2_CY6_FUNGAL_2"/>
    <property type="match status" value="1"/>
</dbReference>
<dbReference type="SMART" id="SM00906">
    <property type="entry name" value="Fungal_trans"/>
    <property type="match status" value="1"/>
</dbReference>
<dbReference type="CDD" id="cd12148">
    <property type="entry name" value="fungal_TF_MHR"/>
    <property type="match status" value="1"/>
</dbReference>
<organism evidence="5 6">
    <name type="scientific">Mycena belliarum</name>
    <dbReference type="NCBI Taxonomy" id="1033014"/>
    <lineage>
        <taxon>Eukaryota</taxon>
        <taxon>Fungi</taxon>
        <taxon>Dikarya</taxon>
        <taxon>Basidiomycota</taxon>
        <taxon>Agaricomycotina</taxon>
        <taxon>Agaricomycetes</taxon>
        <taxon>Agaricomycetidae</taxon>
        <taxon>Agaricales</taxon>
        <taxon>Marasmiineae</taxon>
        <taxon>Mycenaceae</taxon>
        <taxon>Mycena</taxon>
    </lineage>
</organism>
<evidence type="ECO:0000256" key="1">
    <source>
        <dbReference type="ARBA" id="ARBA00004123"/>
    </source>
</evidence>
<dbReference type="AlphaFoldDB" id="A0AAD6XWS6"/>
<keyword evidence="2" id="KW-0479">Metal-binding</keyword>
<dbReference type="CDD" id="cd00067">
    <property type="entry name" value="GAL4"/>
    <property type="match status" value="1"/>
</dbReference>
<reference evidence="5" key="1">
    <citation type="submission" date="2023-03" db="EMBL/GenBank/DDBJ databases">
        <title>Massive genome expansion in bonnet fungi (Mycena s.s.) driven by repeated elements and novel gene families across ecological guilds.</title>
        <authorList>
            <consortium name="Lawrence Berkeley National Laboratory"/>
            <person name="Harder C.B."/>
            <person name="Miyauchi S."/>
            <person name="Viragh M."/>
            <person name="Kuo A."/>
            <person name="Thoen E."/>
            <person name="Andreopoulos B."/>
            <person name="Lu D."/>
            <person name="Skrede I."/>
            <person name="Drula E."/>
            <person name="Henrissat B."/>
            <person name="Morin E."/>
            <person name="Kohler A."/>
            <person name="Barry K."/>
            <person name="LaButti K."/>
            <person name="Morin E."/>
            <person name="Salamov A."/>
            <person name="Lipzen A."/>
            <person name="Mereny Z."/>
            <person name="Hegedus B."/>
            <person name="Baldrian P."/>
            <person name="Stursova M."/>
            <person name="Weitz H."/>
            <person name="Taylor A."/>
            <person name="Grigoriev I.V."/>
            <person name="Nagy L.G."/>
            <person name="Martin F."/>
            <person name="Kauserud H."/>
        </authorList>
    </citation>
    <scope>NUCLEOTIDE SEQUENCE</scope>
    <source>
        <strain evidence="5">CBHHK173m</strain>
    </source>
</reference>
<evidence type="ECO:0000256" key="2">
    <source>
        <dbReference type="ARBA" id="ARBA00022723"/>
    </source>
</evidence>
<keyword evidence="6" id="KW-1185">Reference proteome</keyword>
<evidence type="ECO:0000313" key="6">
    <source>
        <dbReference type="Proteomes" id="UP001222325"/>
    </source>
</evidence>
<dbReference type="InterPro" id="IPR007219">
    <property type="entry name" value="XnlR_reg_dom"/>
</dbReference>
<gene>
    <name evidence="5" type="ORF">B0H15DRAFT_142470</name>
</gene>
<dbReference type="GO" id="GO:0000981">
    <property type="term" value="F:DNA-binding transcription factor activity, RNA polymerase II-specific"/>
    <property type="evidence" value="ECO:0007669"/>
    <property type="project" value="InterPro"/>
</dbReference>
<dbReference type="Gene3D" id="4.10.240.10">
    <property type="entry name" value="Zn(2)-C6 fungal-type DNA-binding domain"/>
    <property type="match status" value="1"/>
</dbReference>
<dbReference type="GO" id="GO:0005634">
    <property type="term" value="C:nucleus"/>
    <property type="evidence" value="ECO:0007669"/>
    <property type="project" value="UniProtKB-SubCell"/>
</dbReference>
<dbReference type="GO" id="GO:0008270">
    <property type="term" value="F:zinc ion binding"/>
    <property type="evidence" value="ECO:0007669"/>
    <property type="project" value="InterPro"/>
</dbReference>
<name>A0AAD6XWS6_9AGAR</name>
<proteinExistence type="predicted"/>